<dbReference type="Pfam" id="PF16335">
    <property type="entry name" value="GtaA_6_Hairpin"/>
    <property type="match status" value="1"/>
</dbReference>
<proteinExistence type="predicted"/>
<evidence type="ECO:0000313" key="2">
    <source>
        <dbReference type="EMBL" id="KAJ7073302.1"/>
    </source>
</evidence>
<reference evidence="2" key="1">
    <citation type="submission" date="2023-03" db="EMBL/GenBank/DDBJ databases">
        <title>Massive genome expansion in bonnet fungi (Mycena s.s.) driven by repeated elements and novel gene families across ecological guilds.</title>
        <authorList>
            <consortium name="Lawrence Berkeley National Laboratory"/>
            <person name="Harder C.B."/>
            <person name="Miyauchi S."/>
            <person name="Viragh M."/>
            <person name="Kuo A."/>
            <person name="Thoen E."/>
            <person name="Andreopoulos B."/>
            <person name="Lu D."/>
            <person name="Skrede I."/>
            <person name="Drula E."/>
            <person name="Henrissat B."/>
            <person name="Morin E."/>
            <person name="Kohler A."/>
            <person name="Barry K."/>
            <person name="LaButti K."/>
            <person name="Morin E."/>
            <person name="Salamov A."/>
            <person name="Lipzen A."/>
            <person name="Mereny Z."/>
            <person name="Hegedus B."/>
            <person name="Baldrian P."/>
            <person name="Stursova M."/>
            <person name="Weitz H."/>
            <person name="Taylor A."/>
            <person name="Grigoriev I.V."/>
            <person name="Nagy L.G."/>
            <person name="Martin F."/>
            <person name="Kauserud H."/>
        </authorList>
    </citation>
    <scope>NUCLEOTIDE SEQUENCE</scope>
    <source>
        <strain evidence="2">CBHHK173m</strain>
    </source>
</reference>
<name>A0AAD6XEF0_9AGAR</name>
<dbReference type="InterPro" id="IPR052743">
    <property type="entry name" value="Glutaminase_GtaA"/>
</dbReference>
<sequence length="425" mass="45634">MSQTWDFSGEDWDRSFLNLDPLARYQATGLCPNKWSVHDMGAHYPKAAGHPDGGDEAISVKGALPFRSLAHFGESSNMLIMWISYTRASGDLAQITRYFLIADLPIPMSLSTDDFAGRLANQTNIAIKGIIGIRAMAEIEAMLGDKAKAPNYRVILTDYLPAPPQPARRALFPAAAPMHGHGWDVKSARTSPARTPPRLMNLKRWSTQGQAAVVAALACSGPFIIVSSMSHTRTEQTLRVGYCPDKRHIANHIGLPQHRGAAHVKMVRRILVRSIQPLRHGLTFDICSATSVTALAASIHGRRCPLCHEIASGALLRTSAIVSAADTASESAIHCAVSSYACVSAQRSAEGDFEEVHADAAQKGASDAVLTGFFHRHRASAPNTTPAANSSQAKNVVSSLLTICALLVPGGVCVNMGTDIEYFGY</sequence>
<dbReference type="InterPro" id="IPR032514">
    <property type="entry name" value="GtaA_central"/>
</dbReference>
<comment type="caution">
    <text evidence="2">The sequence shown here is derived from an EMBL/GenBank/DDBJ whole genome shotgun (WGS) entry which is preliminary data.</text>
</comment>
<dbReference type="EMBL" id="JARJCN010000117">
    <property type="protein sequence ID" value="KAJ7073302.1"/>
    <property type="molecule type" value="Genomic_DNA"/>
</dbReference>
<gene>
    <name evidence="2" type="ORF">B0H15DRAFT_957288</name>
</gene>
<dbReference type="Proteomes" id="UP001222325">
    <property type="component" value="Unassembled WGS sequence"/>
</dbReference>
<dbReference type="AlphaFoldDB" id="A0AAD6XEF0"/>
<protein>
    <recommendedName>
        <fullName evidence="1">Glutaminase A central domain-containing protein</fullName>
    </recommendedName>
</protein>
<evidence type="ECO:0000313" key="3">
    <source>
        <dbReference type="Proteomes" id="UP001222325"/>
    </source>
</evidence>
<feature type="domain" description="Glutaminase A central" evidence="1">
    <location>
        <begin position="18"/>
        <end position="160"/>
    </location>
</feature>
<evidence type="ECO:0000259" key="1">
    <source>
        <dbReference type="Pfam" id="PF16335"/>
    </source>
</evidence>
<accession>A0AAD6XEF0</accession>
<keyword evidence="3" id="KW-1185">Reference proteome</keyword>
<dbReference type="PANTHER" id="PTHR31987:SF1">
    <property type="entry name" value="GLUTAMINASE A"/>
    <property type="match status" value="1"/>
</dbReference>
<dbReference type="PANTHER" id="PTHR31987">
    <property type="entry name" value="GLUTAMINASE A-RELATED"/>
    <property type="match status" value="1"/>
</dbReference>
<organism evidence="2 3">
    <name type="scientific">Mycena belliarum</name>
    <dbReference type="NCBI Taxonomy" id="1033014"/>
    <lineage>
        <taxon>Eukaryota</taxon>
        <taxon>Fungi</taxon>
        <taxon>Dikarya</taxon>
        <taxon>Basidiomycota</taxon>
        <taxon>Agaricomycotina</taxon>
        <taxon>Agaricomycetes</taxon>
        <taxon>Agaricomycetidae</taxon>
        <taxon>Agaricales</taxon>
        <taxon>Marasmiineae</taxon>
        <taxon>Mycenaceae</taxon>
        <taxon>Mycena</taxon>
    </lineage>
</organism>